<keyword evidence="3 11" id="KW-0347">Helicase</keyword>
<keyword evidence="12" id="KW-1185">Reference proteome</keyword>
<name>A0ABW6VAZ1_MICFU</name>
<evidence type="ECO:0000256" key="6">
    <source>
        <dbReference type="PROSITE-ProRule" id="PRU00552"/>
    </source>
</evidence>
<dbReference type="Proteomes" id="UP001602119">
    <property type="component" value="Unassembled WGS sequence"/>
</dbReference>
<dbReference type="CDD" id="cd18787">
    <property type="entry name" value="SF2_C_DEAD"/>
    <property type="match status" value="1"/>
</dbReference>
<feature type="compositionally biased region" description="Gly residues" evidence="7">
    <location>
        <begin position="735"/>
        <end position="749"/>
    </location>
</feature>
<dbReference type="GO" id="GO:0004386">
    <property type="term" value="F:helicase activity"/>
    <property type="evidence" value="ECO:0007669"/>
    <property type="project" value="UniProtKB-KW"/>
</dbReference>
<feature type="compositionally biased region" description="Low complexity" evidence="7">
    <location>
        <begin position="8"/>
        <end position="32"/>
    </location>
</feature>
<evidence type="ECO:0000259" key="8">
    <source>
        <dbReference type="PROSITE" id="PS51192"/>
    </source>
</evidence>
<feature type="region of interest" description="Disordered" evidence="7">
    <location>
        <begin position="387"/>
        <end position="755"/>
    </location>
</feature>
<feature type="domain" description="Helicase ATP-binding" evidence="8">
    <location>
        <begin position="68"/>
        <end position="241"/>
    </location>
</feature>
<evidence type="ECO:0000256" key="3">
    <source>
        <dbReference type="ARBA" id="ARBA00022806"/>
    </source>
</evidence>
<evidence type="ECO:0000256" key="1">
    <source>
        <dbReference type="ARBA" id="ARBA00022741"/>
    </source>
</evidence>
<comment type="similarity">
    <text evidence="5">Belongs to the DEAD box helicase family.</text>
</comment>
<evidence type="ECO:0000313" key="11">
    <source>
        <dbReference type="EMBL" id="MFF4776173.1"/>
    </source>
</evidence>
<dbReference type="CDD" id="cd00268">
    <property type="entry name" value="DEADc"/>
    <property type="match status" value="1"/>
</dbReference>
<feature type="compositionally biased region" description="Basic and acidic residues" evidence="7">
    <location>
        <begin position="478"/>
        <end position="613"/>
    </location>
</feature>
<dbReference type="InterPro" id="IPR014001">
    <property type="entry name" value="Helicase_ATP-bd"/>
</dbReference>
<keyword evidence="2" id="KW-0378">Hydrolase</keyword>
<feature type="region of interest" description="Disordered" evidence="7">
    <location>
        <begin position="1"/>
        <end position="40"/>
    </location>
</feature>
<evidence type="ECO:0000256" key="7">
    <source>
        <dbReference type="SAM" id="MobiDB-lite"/>
    </source>
</evidence>
<dbReference type="SMART" id="SM00487">
    <property type="entry name" value="DEXDc"/>
    <property type="match status" value="1"/>
</dbReference>
<evidence type="ECO:0000259" key="10">
    <source>
        <dbReference type="PROSITE" id="PS51195"/>
    </source>
</evidence>
<dbReference type="EMBL" id="JBIAXI010000016">
    <property type="protein sequence ID" value="MFF4776173.1"/>
    <property type="molecule type" value="Genomic_DNA"/>
</dbReference>
<evidence type="ECO:0000256" key="4">
    <source>
        <dbReference type="ARBA" id="ARBA00022840"/>
    </source>
</evidence>
<dbReference type="InterPro" id="IPR001650">
    <property type="entry name" value="Helicase_C-like"/>
</dbReference>
<evidence type="ECO:0000256" key="5">
    <source>
        <dbReference type="ARBA" id="ARBA00038437"/>
    </source>
</evidence>
<dbReference type="PANTHER" id="PTHR47959:SF13">
    <property type="entry name" value="ATP-DEPENDENT RNA HELICASE RHLE"/>
    <property type="match status" value="1"/>
</dbReference>
<dbReference type="RefSeq" id="WP_387344483.1">
    <property type="nucleotide sequence ID" value="NZ_JBIAXI010000016.1"/>
</dbReference>
<feature type="short sequence motif" description="Q motif" evidence="6">
    <location>
        <begin position="37"/>
        <end position="65"/>
    </location>
</feature>
<evidence type="ECO:0000313" key="12">
    <source>
        <dbReference type="Proteomes" id="UP001602119"/>
    </source>
</evidence>
<dbReference type="PROSITE" id="PS51192">
    <property type="entry name" value="HELICASE_ATP_BIND_1"/>
    <property type="match status" value="1"/>
</dbReference>
<feature type="compositionally biased region" description="Basic and acidic residues" evidence="7">
    <location>
        <begin position="672"/>
        <end position="733"/>
    </location>
</feature>
<dbReference type="InterPro" id="IPR050079">
    <property type="entry name" value="DEAD_box_RNA_helicase"/>
</dbReference>
<protein>
    <submittedName>
        <fullName evidence="11">DEAD/DEAH box helicase</fullName>
    </submittedName>
</protein>
<keyword evidence="4" id="KW-0067">ATP-binding</keyword>
<keyword evidence="1" id="KW-0547">Nucleotide-binding</keyword>
<evidence type="ECO:0000256" key="2">
    <source>
        <dbReference type="ARBA" id="ARBA00022801"/>
    </source>
</evidence>
<dbReference type="PROSITE" id="PS51195">
    <property type="entry name" value="Q_MOTIF"/>
    <property type="match status" value="1"/>
</dbReference>
<comment type="caution">
    <text evidence="11">The sequence shown here is derived from an EMBL/GenBank/DDBJ whole genome shotgun (WGS) entry which is preliminary data.</text>
</comment>
<reference evidence="11 12" key="1">
    <citation type="submission" date="2024-10" db="EMBL/GenBank/DDBJ databases">
        <title>The Natural Products Discovery Center: Release of the First 8490 Sequenced Strains for Exploring Actinobacteria Biosynthetic Diversity.</title>
        <authorList>
            <person name="Kalkreuter E."/>
            <person name="Kautsar S.A."/>
            <person name="Yang D."/>
            <person name="Bader C.D."/>
            <person name="Teijaro C.N."/>
            <person name="Fluegel L."/>
            <person name="Davis C.M."/>
            <person name="Simpson J.R."/>
            <person name="Lauterbach L."/>
            <person name="Steele A.D."/>
            <person name="Gui C."/>
            <person name="Meng S."/>
            <person name="Li G."/>
            <person name="Viehrig K."/>
            <person name="Ye F."/>
            <person name="Su P."/>
            <person name="Kiefer A.F."/>
            <person name="Nichols A."/>
            <person name="Cepeda A.J."/>
            <person name="Yan W."/>
            <person name="Fan B."/>
            <person name="Jiang Y."/>
            <person name="Adhikari A."/>
            <person name="Zheng C.-J."/>
            <person name="Schuster L."/>
            <person name="Cowan T.M."/>
            <person name="Smanski M.J."/>
            <person name="Chevrette M.G."/>
            <person name="De Carvalho L.P.S."/>
            <person name="Shen B."/>
        </authorList>
    </citation>
    <scope>NUCLEOTIDE SEQUENCE [LARGE SCALE GENOMIC DNA]</scope>
    <source>
        <strain evidence="11 12">NPDC001281</strain>
    </source>
</reference>
<dbReference type="SMART" id="SM00490">
    <property type="entry name" value="HELICc"/>
    <property type="match status" value="1"/>
</dbReference>
<dbReference type="InterPro" id="IPR014014">
    <property type="entry name" value="RNA_helicase_DEAD_Q_motif"/>
</dbReference>
<dbReference type="InterPro" id="IPR027417">
    <property type="entry name" value="P-loop_NTPase"/>
</dbReference>
<dbReference type="Pfam" id="PF00270">
    <property type="entry name" value="DEAD"/>
    <property type="match status" value="1"/>
</dbReference>
<dbReference type="PANTHER" id="PTHR47959">
    <property type="entry name" value="ATP-DEPENDENT RNA HELICASE RHLE-RELATED"/>
    <property type="match status" value="1"/>
</dbReference>
<dbReference type="InterPro" id="IPR011545">
    <property type="entry name" value="DEAD/DEAH_box_helicase_dom"/>
</dbReference>
<dbReference type="PROSITE" id="PS51194">
    <property type="entry name" value="HELICASE_CTER"/>
    <property type="match status" value="1"/>
</dbReference>
<feature type="domain" description="Helicase C-terminal" evidence="9">
    <location>
        <begin position="267"/>
        <end position="433"/>
    </location>
</feature>
<dbReference type="SUPFAM" id="SSF52540">
    <property type="entry name" value="P-loop containing nucleoside triphosphate hydrolases"/>
    <property type="match status" value="1"/>
</dbReference>
<evidence type="ECO:0000259" key="9">
    <source>
        <dbReference type="PROSITE" id="PS51194"/>
    </source>
</evidence>
<sequence length="755" mass="82885">MLDAGHVSPASSPEDDTAASSEAATSSQISSAPSGAGDFTSLGLPRPLVSGLAREGITEPFPIQSAAIPDVLAGRDVLGRGQTGSGKTLAFGLPTMARVAGERALPKRPRAVILVPTRELALQVADTLEPLGRGLSLRTRTVVGGMSMGRQIESLRRGVEIVVATPGRLTDLMEQGECSLEDVQVTVLDEADHMCDLGFFPVVSAILDATPSDGQRLLFSATLDGDVDKLVQKFLTDPVTHSLAPAASSVATMEHHLFQVHRDDKVDVTAEIANREGRTILFVRTQHGVDRVVKQLARVGVRAGGLHGGKRQNQRTRILGEFREGNVSVLVCTDVAARGIHVDDVSLVLHVDPPMDHKSYLHRGGRTARAGESGSVVTLVMPNERRSTDAMTRRAGITPSRHRVRPGDEVLAEVAGARQPSGEAIPVWEPDVRKPLRQRREGPAGEGRPRRFGDRRERRFDRDDRPARDGEYGGGYRGRRDEDGNSFRDDRERRPFQNDRDGRAFRGGQEDRPFGADRESRSFGADREVGEGHERREGRPFRGHRDGGDRPFRDGERRPFRDERQGREGRPFRGDRDGGDRPSRDDRDRSSRNDRDARPFRRDRDGGSYRGGRESGSSYQGDRRGQGDRPFRGDRDGGSYRGERDGRRDDRGYQGDRSRGSFGEGRGSYGGFRDRSRGQSGEGRSEQRGGYRDGERGGHRDGHGNGERGGHREGHRDGHRGERRPDGRGDFRSPRGGGFRQGGRPGGHSGNRSGR</sequence>
<organism evidence="11 12">
    <name type="scientific">Microtetraspora fusca</name>
    <dbReference type="NCBI Taxonomy" id="1997"/>
    <lineage>
        <taxon>Bacteria</taxon>
        <taxon>Bacillati</taxon>
        <taxon>Actinomycetota</taxon>
        <taxon>Actinomycetes</taxon>
        <taxon>Streptosporangiales</taxon>
        <taxon>Streptosporangiaceae</taxon>
        <taxon>Microtetraspora</taxon>
    </lineage>
</organism>
<dbReference type="Pfam" id="PF00271">
    <property type="entry name" value="Helicase_C"/>
    <property type="match status" value="1"/>
</dbReference>
<feature type="domain" description="DEAD-box RNA helicase Q" evidence="10">
    <location>
        <begin position="37"/>
        <end position="65"/>
    </location>
</feature>
<accession>A0ABW6VAZ1</accession>
<feature type="compositionally biased region" description="Basic and acidic residues" evidence="7">
    <location>
        <begin position="621"/>
        <end position="659"/>
    </location>
</feature>
<gene>
    <name evidence="11" type="ORF">ACFY05_25270</name>
</gene>
<proteinExistence type="inferred from homology"/>
<dbReference type="Gene3D" id="3.40.50.300">
    <property type="entry name" value="P-loop containing nucleotide triphosphate hydrolases"/>
    <property type="match status" value="2"/>
</dbReference>
<dbReference type="InterPro" id="IPR044742">
    <property type="entry name" value="DEAD/DEAH_RhlB"/>
</dbReference>
<feature type="compositionally biased region" description="Basic and acidic residues" evidence="7">
    <location>
        <begin position="430"/>
        <end position="471"/>
    </location>
</feature>